<dbReference type="RefSeq" id="WP_070198783.1">
    <property type="nucleotide sequence ID" value="NZ_LJGU01000152.1"/>
</dbReference>
<keyword evidence="1" id="KW-0472">Membrane</keyword>
<gene>
    <name evidence="3" type="ORF">AN216_23940</name>
</gene>
<feature type="transmembrane region" description="Helical" evidence="1">
    <location>
        <begin position="24"/>
        <end position="46"/>
    </location>
</feature>
<protein>
    <recommendedName>
        <fullName evidence="2">SPW repeat-containing integral membrane domain-containing protein</fullName>
    </recommendedName>
</protein>
<keyword evidence="1" id="KW-1133">Transmembrane helix</keyword>
<keyword evidence="4" id="KW-1185">Reference proteome</keyword>
<sequence>MTAPASRIEQHPDLVEMRDRYDRAAAAPSAQVLEGLTFLAGIYIAISPWVVGFNDVSTPLAVSNLVVGLAFAVLAFGLSSAYGRTHPLAWTAPLLGAWVIISQWVIAGAPTSTSVVLTNVIAGGVAALCGLAMMGLSVTGKSKGDGGGRGRAETQR</sequence>
<feature type="domain" description="SPW repeat-containing integral membrane" evidence="2">
    <location>
        <begin position="34"/>
        <end position="131"/>
    </location>
</feature>
<evidence type="ECO:0000313" key="4">
    <source>
        <dbReference type="Proteomes" id="UP000176101"/>
    </source>
</evidence>
<evidence type="ECO:0000256" key="1">
    <source>
        <dbReference type="SAM" id="Phobius"/>
    </source>
</evidence>
<accession>A0A1E7JVW2</accession>
<keyword evidence="1" id="KW-0812">Transmembrane</keyword>
<feature type="transmembrane region" description="Helical" evidence="1">
    <location>
        <begin position="88"/>
        <end position="109"/>
    </location>
</feature>
<feature type="transmembrane region" description="Helical" evidence="1">
    <location>
        <begin position="58"/>
        <end position="76"/>
    </location>
</feature>
<dbReference type="AlphaFoldDB" id="A0A1E7JVW2"/>
<dbReference type="Pfam" id="PF03779">
    <property type="entry name" value="SPW"/>
    <property type="match status" value="1"/>
</dbReference>
<dbReference type="Proteomes" id="UP000176101">
    <property type="component" value="Unassembled WGS sequence"/>
</dbReference>
<evidence type="ECO:0000313" key="3">
    <source>
        <dbReference type="EMBL" id="OEU94810.1"/>
    </source>
</evidence>
<dbReference type="EMBL" id="LJGU01000152">
    <property type="protein sequence ID" value="OEU94810.1"/>
    <property type="molecule type" value="Genomic_DNA"/>
</dbReference>
<dbReference type="OrthoDB" id="3638638at2"/>
<dbReference type="STRING" id="1075402.AN216_23940"/>
<dbReference type="PATRIC" id="fig|1075402.3.peg.1029"/>
<dbReference type="InterPro" id="IPR005530">
    <property type="entry name" value="SPW"/>
</dbReference>
<name>A0A1E7JVW2_9ACTN</name>
<feature type="transmembrane region" description="Helical" evidence="1">
    <location>
        <begin position="115"/>
        <end position="136"/>
    </location>
</feature>
<proteinExistence type="predicted"/>
<reference evidence="3 4" key="1">
    <citation type="journal article" date="2016" name="Front. Microbiol.">
        <title>Comparative Genomics Analysis of Streptomyces Species Reveals Their Adaptation to the Marine Environment and Their Diversity at the Genomic Level.</title>
        <authorList>
            <person name="Tian X."/>
            <person name="Zhang Z."/>
            <person name="Yang T."/>
            <person name="Chen M."/>
            <person name="Li J."/>
            <person name="Chen F."/>
            <person name="Yang J."/>
            <person name="Li W."/>
            <person name="Zhang B."/>
            <person name="Zhang Z."/>
            <person name="Wu J."/>
            <person name="Zhang C."/>
            <person name="Long L."/>
            <person name="Xiao J."/>
        </authorList>
    </citation>
    <scope>NUCLEOTIDE SEQUENCE [LARGE SCALE GENOMIC DNA]</scope>
    <source>
        <strain evidence="3 4">SCSIO 02100</strain>
    </source>
</reference>
<organism evidence="3 4">
    <name type="scientific">Streptomyces oceani</name>
    <dbReference type="NCBI Taxonomy" id="1075402"/>
    <lineage>
        <taxon>Bacteria</taxon>
        <taxon>Bacillati</taxon>
        <taxon>Actinomycetota</taxon>
        <taxon>Actinomycetes</taxon>
        <taxon>Kitasatosporales</taxon>
        <taxon>Streptomycetaceae</taxon>
        <taxon>Streptomyces</taxon>
    </lineage>
</organism>
<comment type="caution">
    <text evidence="3">The sequence shown here is derived from an EMBL/GenBank/DDBJ whole genome shotgun (WGS) entry which is preliminary data.</text>
</comment>
<evidence type="ECO:0000259" key="2">
    <source>
        <dbReference type="Pfam" id="PF03779"/>
    </source>
</evidence>